<dbReference type="PROSITE" id="PS50893">
    <property type="entry name" value="ABC_TRANSPORTER_2"/>
    <property type="match status" value="1"/>
</dbReference>
<dbReference type="EMBL" id="BMZQ01000008">
    <property type="protein sequence ID" value="GHD24641.1"/>
    <property type="molecule type" value="Genomic_DNA"/>
</dbReference>
<keyword evidence="2" id="KW-0813">Transport</keyword>
<reference evidence="6" key="1">
    <citation type="journal article" date="2014" name="Int. J. Syst. Evol. Microbiol.">
        <title>Complete genome sequence of Corynebacterium casei LMG S-19264T (=DSM 44701T), isolated from a smear-ripened cheese.</title>
        <authorList>
            <consortium name="US DOE Joint Genome Institute (JGI-PGF)"/>
            <person name="Walter F."/>
            <person name="Albersmeier A."/>
            <person name="Kalinowski J."/>
            <person name="Ruckert C."/>
        </authorList>
    </citation>
    <scope>NUCLEOTIDE SEQUENCE</scope>
    <source>
        <strain evidence="6">KCTC 42249</strain>
    </source>
</reference>
<keyword evidence="7" id="KW-1185">Reference proteome</keyword>
<name>A0A8J3DSA7_9HYPH</name>
<dbReference type="Proteomes" id="UP000630142">
    <property type="component" value="Unassembled WGS sequence"/>
</dbReference>
<dbReference type="GO" id="GO:0005524">
    <property type="term" value="F:ATP binding"/>
    <property type="evidence" value="ECO:0007669"/>
    <property type="project" value="UniProtKB-KW"/>
</dbReference>
<dbReference type="RefSeq" id="WP_189507699.1">
    <property type="nucleotide sequence ID" value="NZ_BMZQ01000008.1"/>
</dbReference>
<dbReference type="InterPro" id="IPR003593">
    <property type="entry name" value="AAA+_ATPase"/>
</dbReference>
<sequence length="251" mass="26670">MLEGRNLTVRYGGFTALNDLSVQLRSGMVTGLIGPNGAGKSTLFSVLAGSVVPTTGQVLFGGEDVTSRPPVLRARLGLGRSFQLSRDLAGLTVLENLLVAQPQRVLEGIGAALFRRRAIKARQAHMIEKARGLLLRVDLWRLADQPSAALSGGQKKLLDLCRVLMLEPSFILLDEPSAGVNPTRIGEITEFIRSLVADGVSFGMVEHNMGMVAALCDQVYALAEGKLVAEGTFQAVTANDDVARAYLGVGA</sequence>
<keyword evidence="4 6" id="KW-0067">ATP-binding</keyword>
<accession>A0A8J3DSA7</accession>
<evidence type="ECO:0000256" key="4">
    <source>
        <dbReference type="ARBA" id="ARBA00022840"/>
    </source>
</evidence>
<dbReference type="SMART" id="SM00382">
    <property type="entry name" value="AAA"/>
    <property type="match status" value="1"/>
</dbReference>
<reference evidence="6" key="2">
    <citation type="submission" date="2020-09" db="EMBL/GenBank/DDBJ databases">
        <authorList>
            <person name="Sun Q."/>
            <person name="Kim S."/>
        </authorList>
    </citation>
    <scope>NUCLEOTIDE SEQUENCE</scope>
    <source>
        <strain evidence="6">KCTC 42249</strain>
    </source>
</reference>
<dbReference type="AlphaFoldDB" id="A0A8J3DSA7"/>
<proteinExistence type="inferred from homology"/>
<evidence type="ECO:0000313" key="7">
    <source>
        <dbReference type="Proteomes" id="UP000630142"/>
    </source>
</evidence>
<dbReference type="GO" id="GO:0016887">
    <property type="term" value="F:ATP hydrolysis activity"/>
    <property type="evidence" value="ECO:0007669"/>
    <property type="project" value="InterPro"/>
</dbReference>
<keyword evidence="3" id="KW-0547">Nucleotide-binding</keyword>
<dbReference type="CDD" id="cd03219">
    <property type="entry name" value="ABC_Mj1267_LivG_branched"/>
    <property type="match status" value="1"/>
</dbReference>
<dbReference type="PANTHER" id="PTHR45772">
    <property type="entry name" value="CONSERVED COMPONENT OF ABC TRANSPORTER FOR NATURAL AMINO ACIDS-RELATED"/>
    <property type="match status" value="1"/>
</dbReference>
<dbReference type="Gene3D" id="3.40.50.300">
    <property type="entry name" value="P-loop containing nucleotide triphosphate hydrolases"/>
    <property type="match status" value="1"/>
</dbReference>
<evidence type="ECO:0000256" key="2">
    <source>
        <dbReference type="ARBA" id="ARBA00022448"/>
    </source>
</evidence>
<dbReference type="InterPro" id="IPR017871">
    <property type="entry name" value="ABC_transporter-like_CS"/>
</dbReference>
<dbReference type="PROSITE" id="PS00211">
    <property type="entry name" value="ABC_TRANSPORTER_1"/>
    <property type="match status" value="1"/>
</dbReference>
<dbReference type="InterPro" id="IPR051120">
    <property type="entry name" value="ABC_AA/LPS_Transport"/>
</dbReference>
<gene>
    <name evidence="6" type="ORF">GCM10016234_40950</name>
</gene>
<dbReference type="GO" id="GO:0005886">
    <property type="term" value="C:plasma membrane"/>
    <property type="evidence" value="ECO:0007669"/>
    <property type="project" value="TreeGrafter"/>
</dbReference>
<dbReference type="PANTHER" id="PTHR45772:SF9">
    <property type="entry name" value="CONSERVED COMPONENT OF ABC TRANSPORTER FOR NATURAL AMINO ACIDS"/>
    <property type="match status" value="1"/>
</dbReference>
<organism evidence="6 7">
    <name type="scientific">Tianweitania populi</name>
    <dbReference type="NCBI Taxonomy" id="1607949"/>
    <lineage>
        <taxon>Bacteria</taxon>
        <taxon>Pseudomonadati</taxon>
        <taxon>Pseudomonadota</taxon>
        <taxon>Alphaproteobacteria</taxon>
        <taxon>Hyphomicrobiales</taxon>
        <taxon>Phyllobacteriaceae</taxon>
        <taxon>Tianweitania</taxon>
    </lineage>
</organism>
<evidence type="ECO:0000256" key="3">
    <source>
        <dbReference type="ARBA" id="ARBA00022741"/>
    </source>
</evidence>
<protein>
    <submittedName>
        <fullName evidence="6">ABC transporter ATP-binding protein</fullName>
    </submittedName>
</protein>
<comment type="caution">
    <text evidence="6">The sequence shown here is derived from an EMBL/GenBank/DDBJ whole genome shotgun (WGS) entry which is preliminary data.</text>
</comment>
<dbReference type="InterPro" id="IPR027417">
    <property type="entry name" value="P-loop_NTPase"/>
</dbReference>
<feature type="domain" description="ABC transporter" evidence="5">
    <location>
        <begin position="2"/>
        <end position="249"/>
    </location>
</feature>
<dbReference type="InterPro" id="IPR003439">
    <property type="entry name" value="ABC_transporter-like_ATP-bd"/>
</dbReference>
<evidence type="ECO:0000256" key="1">
    <source>
        <dbReference type="ARBA" id="ARBA00005417"/>
    </source>
</evidence>
<evidence type="ECO:0000259" key="5">
    <source>
        <dbReference type="PROSITE" id="PS50893"/>
    </source>
</evidence>
<dbReference type="Pfam" id="PF00005">
    <property type="entry name" value="ABC_tran"/>
    <property type="match status" value="1"/>
</dbReference>
<comment type="similarity">
    <text evidence="1">Belongs to the ABC transporter superfamily.</text>
</comment>
<evidence type="ECO:0000313" key="6">
    <source>
        <dbReference type="EMBL" id="GHD24641.1"/>
    </source>
</evidence>
<dbReference type="SUPFAM" id="SSF52540">
    <property type="entry name" value="P-loop containing nucleoside triphosphate hydrolases"/>
    <property type="match status" value="1"/>
</dbReference>